<feature type="region of interest" description="Disordered" evidence="1">
    <location>
        <begin position="34"/>
        <end position="57"/>
    </location>
</feature>
<evidence type="ECO:0000313" key="3">
    <source>
        <dbReference type="EMBL" id="MEY1662304.1"/>
    </source>
</evidence>
<keyword evidence="2" id="KW-0732">Signal</keyword>
<gene>
    <name evidence="3" type="ORF">AB5I84_09115</name>
</gene>
<feature type="compositionally biased region" description="Basic and acidic residues" evidence="1">
    <location>
        <begin position="82"/>
        <end position="102"/>
    </location>
</feature>
<proteinExistence type="predicted"/>
<reference evidence="3 4" key="1">
    <citation type="submission" date="2024-07" db="EMBL/GenBank/DDBJ databases">
        <authorList>
            <person name="Ren Q."/>
        </authorList>
    </citation>
    <scope>NUCLEOTIDE SEQUENCE [LARGE SCALE GENOMIC DNA]</scope>
    <source>
        <strain evidence="3 4">REN37</strain>
    </source>
</reference>
<evidence type="ECO:0008006" key="5">
    <source>
        <dbReference type="Google" id="ProtNLM"/>
    </source>
</evidence>
<feature type="signal peptide" evidence="2">
    <location>
        <begin position="1"/>
        <end position="23"/>
    </location>
</feature>
<protein>
    <recommendedName>
        <fullName evidence="5">DUF2946 domain-containing protein</fullName>
    </recommendedName>
</protein>
<evidence type="ECO:0000256" key="1">
    <source>
        <dbReference type="SAM" id="MobiDB-lite"/>
    </source>
</evidence>
<evidence type="ECO:0000256" key="2">
    <source>
        <dbReference type="SAM" id="SignalP"/>
    </source>
</evidence>
<organism evidence="3 4">
    <name type="scientific">Isoalcanivorax beigongshangi</name>
    <dbReference type="NCBI Taxonomy" id="3238810"/>
    <lineage>
        <taxon>Bacteria</taxon>
        <taxon>Pseudomonadati</taxon>
        <taxon>Pseudomonadota</taxon>
        <taxon>Gammaproteobacteria</taxon>
        <taxon>Oceanospirillales</taxon>
        <taxon>Alcanivoracaceae</taxon>
        <taxon>Isoalcanivorax</taxon>
    </lineage>
</organism>
<dbReference type="EMBL" id="JBGCUO010000001">
    <property type="protein sequence ID" value="MEY1662304.1"/>
    <property type="molecule type" value="Genomic_DNA"/>
</dbReference>
<name>A0ABV4AHH9_9GAMM</name>
<dbReference type="Proteomes" id="UP001562065">
    <property type="component" value="Unassembled WGS sequence"/>
</dbReference>
<feature type="region of interest" description="Disordered" evidence="1">
    <location>
        <begin position="78"/>
        <end position="102"/>
    </location>
</feature>
<dbReference type="RefSeq" id="WP_369455540.1">
    <property type="nucleotide sequence ID" value="NZ_JBGCUO010000001.1"/>
</dbReference>
<evidence type="ECO:0000313" key="4">
    <source>
        <dbReference type="Proteomes" id="UP001562065"/>
    </source>
</evidence>
<comment type="caution">
    <text evidence="3">The sequence shown here is derived from an EMBL/GenBank/DDBJ whole genome shotgun (WGS) entry which is preliminary data.</text>
</comment>
<feature type="chain" id="PRO_5046043668" description="DUF2946 domain-containing protein" evidence="2">
    <location>
        <begin position="24"/>
        <end position="102"/>
    </location>
</feature>
<sequence length="102" mass="11137">MLLRGLGLLMCVLVAWQSLHAIADRHVSHSHHSAEWSSPVSVDAATADSDHSGHHHCCPTHAPAIPVALLTTEASLPLLPRAHGDGDPRWRNDRLDRPPTHF</sequence>
<accession>A0ABV4AHH9</accession>
<keyword evidence="4" id="KW-1185">Reference proteome</keyword>